<sequence>MMAADSLRFIVPSGVSSCWPSSCRCVCRAGAYPIGAVVEVKGAADVRAAAPRS</sequence>
<proteinExistence type="predicted"/>
<protein>
    <submittedName>
        <fullName evidence="1">Uncharacterized protein</fullName>
    </submittedName>
</protein>
<gene>
    <name evidence="1" type="ORF">FHX59_004281</name>
</gene>
<name>A0ABR6FQY3_9BURK</name>
<dbReference type="EMBL" id="JACHVZ010000011">
    <property type="protein sequence ID" value="MBB2929839.1"/>
    <property type="molecule type" value="Genomic_DNA"/>
</dbReference>
<keyword evidence="2" id="KW-1185">Reference proteome</keyword>
<dbReference type="Proteomes" id="UP000533533">
    <property type="component" value="Unassembled WGS sequence"/>
</dbReference>
<accession>A0ABR6FQY3</accession>
<organism evidence="1 2">
    <name type="scientific">Paraburkholderia silvatlantica</name>
    <dbReference type="NCBI Taxonomy" id="321895"/>
    <lineage>
        <taxon>Bacteria</taxon>
        <taxon>Pseudomonadati</taxon>
        <taxon>Pseudomonadota</taxon>
        <taxon>Betaproteobacteria</taxon>
        <taxon>Burkholderiales</taxon>
        <taxon>Burkholderiaceae</taxon>
        <taxon>Paraburkholderia</taxon>
    </lineage>
</organism>
<evidence type="ECO:0000313" key="2">
    <source>
        <dbReference type="Proteomes" id="UP000533533"/>
    </source>
</evidence>
<evidence type="ECO:0000313" key="1">
    <source>
        <dbReference type="EMBL" id="MBB2929839.1"/>
    </source>
</evidence>
<reference evidence="1 2" key="1">
    <citation type="submission" date="2020-08" db="EMBL/GenBank/DDBJ databases">
        <title>Genomic Encyclopedia of Type Strains, Phase IV (KMG-V): Genome sequencing to study the core and pangenomes of soil and plant-associated prokaryotes.</title>
        <authorList>
            <person name="Whitman W."/>
        </authorList>
    </citation>
    <scope>NUCLEOTIDE SEQUENCE [LARGE SCALE GENOMIC DNA]</scope>
    <source>
        <strain evidence="1 2">SRMrh-85</strain>
    </source>
</reference>
<comment type="caution">
    <text evidence="1">The sequence shown here is derived from an EMBL/GenBank/DDBJ whole genome shotgun (WGS) entry which is preliminary data.</text>
</comment>
<dbReference type="RefSeq" id="WP_165822775.1">
    <property type="nucleotide sequence ID" value="NZ_JACHVZ010000011.1"/>
</dbReference>